<dbReference type="InterPro" id="IPR007969">
    <property type="entry name" value="DUF732"/>
</dbReference>
<feature type="region of interest" description="Disordered" evidence="1">
    <location>
        <begin position="50"/>
        <end position="72"/>
    </location>
</feature>
<organism evidence="4 5">
    <name type="scientific">Kitasatospora arboriphila</name>
    <dbReference type="NCBI Taxonomy" id="258052"/>
    <lineage>
        <taxon>Bacteria</taxon>
        <taxon>Bacillati</taxon>
        <taxon>Actinomycetota</taxon>
        <taxon>Actinomycetes</taxon>
        <taxon>Kitasatosporales</taxon>
        <taxon>Streptomycetaceae</taxon>
        <taxon>Kitasatospora</taxon>
    </lineage>
</organism>
<accession>A0ABP4DVJ2</accession>
<protein>
    <recommendedName>
        <fullName evidence="3">DUF732 domain-containing protein</fullName>
    </recommendedName>
</protein>
<feature type="domain" description="DUF732" evidence="3">
    <location>
        <begin position="95"/>
        <end position="153"/>
    </location>
</feature>
<dbReference type="Pfam" id="PF05305">
    <property type="entry name" value="DUF732"/>
    <property type="match status" value="1"/>
</dbReference>
<evidence type="ECO:0000256" key="1">
    <source>
        <dbReference type="SAM" id="MobiDB-lite"/>
    </source>
</evidence>
<evidence type="ECO:0000313" key="5">
    <source>
        <dbReference type="Proteomes" id="UP001499987"/>
    </source>
</evidence>
<evidence type="ECO:0000313" key="4">
    <source>
        <dbReference type="EMBL" id="GAA1069822.1"/>
    </source>
</evidence>
<proteinExistence type="predicted"/>
<dbReference type="EMBL" id="BAAALD010000002">
    <property type="protein sequence ID" value="GAA1069822.1"/>
    <property type="molecule type" value="Genomic_DNA"/>
</dbReference>
<sequence>MIVTTLTAAAALSLSLTACGSDGGGTAAPAKSSAAATAAAPAASTPAAADSAAPAASTAAPTAPTKAAGTADPTQLAKELAMVAGLKQIDPKLAADNQKTVAAAQQTCADIKAGKDDATVAKNTTTYFAATGAKVTDQQGQMIAVIVKAALCP</sequence>
<dbReference type="Proteomes" id="UP001499987">
    <property type="component" value="Unassembled WGS sequence"/>
</dbReference>
<comment type="caution">
    <text evidence="4">The sequence shown here is derived from an EMBL/GenBank/DDBJ whole genome shotgun (WGS) entry which is preliminary data.</text>
</comment>
<keyword evidence="2" id="KW-0732">Signal</keyword>
<name>A0ABP4DVJ2_9ACTN</name>
<keyword evidence="5" id="KW-1185">Reference proteome</keyword>
<gene>
    <name evidence="4" type="ORF">GCM10009663_03680</name>
</gene>
<evidence type="ECO:0000259" key="3">
    <source>
        <dbReference type="Pfam" id="PF05305"/>
    </source>
</evidence>
<feature type="chain" id="PRO_5045863811" description="DUF732 domain-containing protein" evidence="2">
    <location>
        <begin position="21"/>
        <end position="153"/>
    </location>
</feature>
<feature type="signal peptide" evidence="2">
    <location>
        <begin position="1"/>
        <end position="20"/>
    </location>
</feature>
<reference evidence="5" key="1">
    <citation type="journal article" date="2019" name="Int. J. Syst. Evol. Microbiol.">
        <title>The Global Catalogue of Microorganisms (GCM) 10K type strain sequencing project: providing services to taxonomists for standard genome sequencing and annotation.</title>
        <authorList>
            <consortium name="The Broad Institute Genomics Platform"/>
            <consortium name="The Broad Institute Genome Sequencing Center for Infectious Disease"/>
            <person name="Wu L."/>
            <person name="Ma J."/>
        </authorList>
    </citation>
    <scope>NUCLEOTIDE SEQUENCE [LARGE SCALE GENOMIC DNA]</scope>
    <source>
        <strain evidence="5">JCM 13002</strain>
    </source>
</reference>
<evidence type="ECO:0000256" key="2">
    <source>
        <dbReference type="SAM" id="SignalP"/>
    </source>
</evidence>